<evidence type="ECO:0000313" key="2">
    <source>
        <dbReference type="EMBL" id="MCG7507425.1"/>
    </source>
</evidence>
<dbReference type="SUPFAM" id="SSF160935">
    <property type="entry name" value="VPA0735-like"/>
    <property type="match status" value="1"/>
</dbReference>
<protein>
    <submittedName>
        <fullName evidence="2">DUF1214 domain-containing protein</fullName>
    </submittedName>
</protein>
<dbReference type="Pfam" id="PF06742">
    <property type="entry name" value="DUF1214"/>
    <property type="match status" value="1"/>
</dbReference>
<accession>A0ABS9QJ33</accession>
<feature type="domain" description="DUF1214" evidence="1">
    <location>
        <begin position="72"/>
        <end position="171"/>
    </location>
</feature>
<evidence type="ECO:0000313" key="3">
    <source>
        <dbReference type="Proteomes" id="UP001201701"/>
    </source>
</evidence>
<dbReference type="InterPro" id="IPR010621">
    <property type="entry name" value="DUF1214"/>
</dbReference>
<evidence type="ECO:0000259" key="1">
    <source>
        <dbReference type="Pfam" id="PF06742"/>
    </source>
</evidence>
<dbReference type="InterPro" id="IPR012038">
    <property type="entry name" value="UCP009471"/>
</dbReference>
<name>A0ABS9QJ33_9HYPH</name>
<reference evidence="2 3" key="1">
    <citation type="submission" date="2022-02" db="EMBL/GenBank/DDBJ databases">
        <title>Draft genome sequence of Mezorhizobium retamae strain IRAMC:0171 isolated from Retama raetam nodules.</title>
        <authorList>
            <person name="Bengaied R."/>
            <person name="Sbissi I."/>
            <person name="Huber K."/>
            <person name="Ghodbane F."/>
            <person name="Nouioui I."/>
            <person name="Tarhouni M."/>
            <person name="Gtari M."/>
        </authorList>
    </citation>
    <scope>NUCLEOTIDE SEQUENCE [LARGE SCALE GENOMIC DNA]</scope>
    <source>
        <strain evidence="2 3">IRAMC:0171</strain>
    </source>
</reference>
<organism evidence="2 3">
    <name type="scientific">Mesorhizobium retamae</name>
    <dbReference type="NCBI Taxonomy" id="2912854"/>
    <lineage>
        <taxon>Bacteria</taxon>
        <taxon>Pseudomonadati</taxon>
        <taxon>Pseudomonadota</taxon>
        <taxon>Alphaproteobacteria</taxon>
        <taxon>Hyphomicrobiales</taxon>
        <taxon>Phyllobacteriaceae</taxon>
        <taxon>Mesorhizobium</taxon>
    </lineage>
</organism>
<gene>
    <name evidence="2" type="ORF">L4923_20530</name>
</gene>
<proteinExistence type="predicted"/>
<keyword evidence="3" id="KW-1185">Reference proteome</keyword>
<dbReference type="InterPro" id="IPR037049">
    <property type="entry name" value="DUF1214_C_sf"/>
</dbReference>
<dbReference type="Gene3D" id="2.60.120.600">
    <property type="entry name" value="Domain of unknown function DUF1214, C-terminal domain"/>
    <property type="match status" value="1"/>
</dbReference>
<dbReference type="RefSeq" id="WP_239368555.1">
    <property type="nucleotide sequence ID" value="NZ_JAKREW010000024.1"/>
</dbReference>
<comment type="caution">
    <text evidence="2">The sequence shown here is derived from an EMBL/GenBank/DDBJ whole genome shotgun (WGS) entry which is preliminary data.</text>
</comment>
<dbReference type="EMBL" id="JAKREW010000024">
    <property type="protein sequence ID" value="MCG7507425.1"/>
    <property type="molecule type" value="Genomic_DNA"/>
</dbReference>
<sequence>MLKNALLTLLSLAIAIGLGGGSVWYTLDAQSGAGAIRIGPWTAFPDIGTLDADPYSQARVARQGALTLGRAEGLSFIAETDSRGEDLLRECSYTIEGGFPTARFWTLYVADQALDPIASGRPHRAVLHSHEILRQPDNSSVITVAPNAAPGNWLPISGSGPLRFVMNFYDTPIAASTGLSDVKLPTIVRTGCNG</sequence>
<dbReference type="PIRSF" id="PIRSF009471">
    <property type="entry name" value="UCP009471"/>
    <property type="match status" value="1"/>
</dbReference>
<dbReference type="Proteomes" id="UP001201701">
    <property type="component" value="Unassembled WGS sequence"/>
</dbReference>